<dbReference type="KEGG" id="nnu:104607643"/>
<dbReference type="Proteomes" id="UP000189703">
    <property type="component" value="Unplaced"/>
</dbReference>
<keyword evidence="2" id="KW-0732">Signal</keyword>
<name>A0A1U8AUM2_NELNU</name>
<evidence type="ECO:0000256" key="1">
    <source>
        <dbReference type="SAM" id="MobiDB-lite"/>
    </source>
</evidence>
<reference evidence="4" key="1">
    <citation type="submission" date="2025-08" db="UniProtKB">
        <authorList>
            <consortium name="RefSeq"/>
        </authorList>
    </citation>
    <scope>IDENTIFICATION</scope>
</reference>
<feature type="region of interest" description="Disordered" evidence="1">
    <location>
        <begin position="66"/>
        <end position="96"/>
    </location>
</feature>
<evidence type="ECO:0000256" key="2">
    <source>
        <dbReference type="SAM" id="SignalP"/>
    </source>
</evidence>
<dbReference type="RefSeq" id="XP_010271622.1">
    <property type="nucleotide sequence ID" value="XM_010273320.2"/>
</dbReference>
<dbReference type="PANTHER" id="PTHR36245:SF5">
    <property type="entry name" value="GLYCINE-RICH PROTEIN DOT1-LIKE"/>
    <property type="match status" value="1"/>
</dbReference>
<gene>
    <name evidence="4" type="primary">LOC104607643</name>
</gene>
<feature type="compositionally biased region" description="Low complexity" evidence="1">
    <location>
        <begin position="81"/>
        <end position="96"/>
    </location>
</feature>
<organism evidence="3 4">
    <name type="scientific">Nelumbo nucifera</name>
    <name type="common">Sacred lotus</name>
    <dbReference type="NCBI Taxonomy" id="4432"/>
    <lineage>
        <taxon>Eukaryota</taxon>
        <taxon>Viridiplantae</taxon>
        <taxon>Streptophyta</taxon>
        <taxon>Embryophyta</taxon>
        <taxon>Tracheophyta</taxon>
        <taxon>Spermatophyta</taxon>
        <taxon>Magnoliopsida</taxon>
        <taxon>Proteales</taxon>
        <taxon>Nelumbonaceae</taxon>
        <taxon>Nelumbo</taxon>
    </lineage>
</organism>
<dbReference type="GeneID" id="104607643"/>
<accession>A0A1U8AUM2</accession>
<protein>
    <submittedName>
        <fullName evidence="4">Uncharacterized protein LOC104607643</fullName>
    </submittedName>
</protein>
<feature type="chain" id="PRO_5043994262" evidence="2">
    <location>
        <begin position="24"/>
        <end position="157"/>
    </location>
</feature>
<evidence type="ECO:0000313" key="4">
    <source>
        <dbReference type="RefSeq" id="XP_010271622.1"/>
    </source>
</evidence>
<dbReference type="PANTHER" id="PTHR36245">
    <property type="entry name" value="GLYCINE-RICH PROTEIN DOT1-LIKE"/>
    <property type="match status" value="1"/>
</dbReference>
<proteinExistence type="predicted"/>
<feature type="signal peptide" evidence="2">
    <location>
        <begin position="1"/>
        <end position="23"/>
    </location>
</feature>
<sequence>MGGKEMALLLMLFFNLLRLPAEGSLVSALLQEHVKGDEVNERMPTGKEDGRYSFLLVNRLASAGARASGSRGRSSGGGSSARGSSAATASGGSSSTAAGTTAAIIPLYAAAGVAAASNRNGNRQISAATNNKNYCGLAAFGAAISASLVLHLHGVRM</sequence>
<keyword evidence="3" id="KW-1185">Reference proteome</keyword>
<dbReference type="AlphaFoldDB" id="A0A1U8AUM2"/>
<evidence type="ECO:0000313" key="3">
    <source>
        <dbReference type="Proteomes" id="UP000189703"/>
    </source>
</evidence>